<dbReference type="Pfam" id="PF00440">
    <property type="entry name" value="TetR_N"/>
    <property type="match status" value="1"/>
</dbReference>
<name>A0A650MYP4_9CLOT</name>
<reference evidence="4" key="2">
    <citation type="submission" date="2021-10" db="EMBL/GenBank/DDBJ databases">
        <authorList>
            <person name="Mesa V."/>
        </authorList>
    </citation>
    <scope>NUCLEOTIDE SEQUENCE</scope>
    <source>
        <strain evidence="4">CC3_PB</strain>
    </source>
</reference>
<dbReference type="EMBL" id="UWJD01000003">
    <property type="protein sequence ID" value="VCT86262.1"/>
    <property type="molecule type" value="Genomic_DNA"/>
</dbReference>
<evidence type="ECO:0000313" key="5">
    <source>
        <dbReference type="EMBL" id="VCT86262.1"/>
    </source>
</evidence>
<dbReference type="InterPro" id="IPR050624">
    <property type="entry name" value="HTH-type_Tx_Regulator"/>
</dbReference>
<protein>
    <submittedName>
        <fullName evidence="5">Biofilm operon icaADBC HTH-type negative transcriptional regulator IcaR</fullName>
    </submittedName>
    <submittedName>
        <fullName evidence="4">TetR family transcriptional regulator</fullName>
    </submittedName>
</protein>
<dbReference type="GeneID" id="68879414"/>
<dbReference type="PRINTS" id="PR00455">
    <property type="entry name" value="HTHTETR"/>
</dbReference>
<dbReference type="EMBL" id="CAKJVE010000004">
    <property type="protein sequence ID" value="CAG9702894.1"/>
    <property type="molecule type" value="Genomic_DNA"/>
</dbReference>
<dbReference type="PANTHER" id="PTHR43479">
    <property type="entry name" value="ACREF/ENVCD OPERON REPRESSOR-RELATED"/>
    <property type="match status" value="1"/>
</dbReference>
<sequence length="187" mass="21838">MRISKDPEVRRREIIDTAMKVFSQNGYEATSMTDIAKEINVVPGLCYRYFKSKQELYNTAVLIYAKECSAPIIEILNKEGLQLQDYLNLIGDKFIETDGKEQYHDFFHKSGNEMLHKQLEVEIIKLILPYVEKLLDNLNKQNVIHIDDIKYTSAFILYGQMPIINDNTLSSKQKREKIIKIMTKLMI</sequence>
<dbReference type="Gene3D" id="1.10.357.10">
    <property type="entry name" value="Tetracycline Repressor, domain 2"/>
    <property type="match status" value="1"/>
</dbReference>
<dbReference type="InterPro" id="IPR001647">
    <property type="entry name" value="HTH_TetR"/>
</dbReference>
<reference evidence="5 6" key="1">
    <citation type="submission" date="2018-06" db="EMBL/GenBank/DDBJ databases">
        <authorList>
            <consortium name="IHU Genomes"/>
        </authorList>
    </citation>
    <scope>NUCLEOTIDE SEQUENCE [LARGE SCALE GENOMIC DNA]</scope>
    <source>
        <strain evidence="5 6">NEC25</strain>
    </source>
</reference>
<evidence type="ECO:0000256" key="2">
    <source>
        <dbReference type="PROSITE-ProRule" id="PRU00335"/>
    </source>
</evidence>
<organism evidence="5 6">
    <name type="scientific">Clostridium neonatale</name>
    <dbReference type="NCBI Taxonomy" id="137838"/>
    <lineage>
        <taxon>Bacteria</taxon>
        <taxon>Bacillati</taxon>
        <taxon>Bacillota</taxon>
        <taxon>Clostridia</taxon>
        <taxon>Eubacteriales</taxon>
        <taxon>Clostridiaceae</taxon>
        <taxon>Clostridium</taxon>
    </lineage>
</organism>
<dbReference type="Proteomes" id="UP000431451">
    <property type="component" value="Unassembled WGS sequence"/>
</dbReference>
<accession>A0A650MYP4</accession>
<keyword evidence="1 2" id="KW-0238">DNA-binding</keyword>
<dbReference type="RefSeq" id="WP_125147912.1">
    <property type="nucleotide sequence ID" value="NZ_CAKJVD010000078.1"/>
</dbReference>
<evidence type="ECO:0000313" key="6">
    <source>
        <dbReference type="Proteomes" id="UP000431451"/>
    </source>
</evidence>
<evidence type="ECO:0000259" key="3">
    <source>
        <dbReference type="PROSITE" id="PS50977"/>
    </source>
</evidence>
<feature type="DNA-binding region" description="H-T-H motif" evidence="2">
    <location>
        <begin position="31"/>
        <end position="50"/>
    </location>
</feature>
<dbReference type="InterPro" id="IPR009057">
    <property type="entry name" value="Homeodomain-like_sf"/>
</dbReference>
<dbReference type="Proteomes" id="UP000789738">
    <property type="component" value="Unassembled WGS sequence"/>
</dbReference>
<dbReference type="GO" id="GO:0003677">
    <property type="term" value="F:DNA binding"/>
    <property type="evidence" value="ECO:0007669"/>
    <property type="project" value="UniProtKB-UniRule"/>
</dbReference>
<evidence type="ECO:0000313" key="4">
    <source>
        <dbReference type="EMBL" id="CAG9702894.1"/>
    </source>
</evidence>
<proteinExistence type="predicted"/>
<feature type="domain" description="HTH tetR-type" evidence="3">
    <location>
        <begin position="8"/>
        <end position="68"/>
    </location>
</feature>
<dbReference type="PANTHER" id="PTHR43479:SF11">
    <property type="entry name" value="ACREF_ENVCD OPERON REPRESSOR-RELATED"/>
    <property type="match status" value="1"/>
</dbReference>
<evidence type="ECO:0000256" key="1">
    <source>
        <dbReference type="ARBA" id="ARBA00023125"/>
    </source>
</evidence>
<dbReference type="PROSITE" id="PS50977">
    <property type="entry name" value="HTH_TETR_2"/>
    <property type="match status" value="1"/>
</dbReference>
<dbReference type="SUPFAM" id="SSF46689">
    <property type="entry name" value="Homeodomain-like"/>
    <property type="match status" value="1"/>
</dbReference>
<gene>
    <name evidence="5" type="primary">icaR_2</name>
    <name evidence="4" type="synonym">icaR</name>
    <name evidence="4" type="ORF">CNEO_40204</name>
    <name evidence="5" type="ORF">CNEONATNEC25_03873</name>
</gene>
<dbReference type="AlphaFoldDB" id="A0A650MYP4"/>